<sequence length="110" mass="12532">MTNRRQELTSSDLAAFDFLIKRLQESGQDSVNLRDLLLADEQFGGAGRELRRATSAACREGLVRHARRVLRQSVNQEELPDIEDLTLGQLDVEITFEKLLEARRAYDEEG</sequence>
<dbReference type="GeneID" id="86959234"/>
<gene>
    <name evidence="1" type="ORF">Scinn_69180</name>
</gene>
<reference evidence="2" key="1">
    <citation type="submission" date="2020-09" db="EMBL/GenBank/DDBJ databases">
        <title>Whole genome shotgun sequence of Streptomyces cinnamonensis NBRC 15873.</title>
        <authorList>
            <person name="Komaki H."/>
            <person name="Tamura T."/>
        </authorList>
    </citation>
    <scope>NUCLEOTIDE SEQUENCE [LARGE SCALE GENOMIC DNA]</scope>
    <source>
        <strain evidence="2">NBRC 15873</strain>
    </source>
</reference>
<accession>A0ABQ3NXG2</accession>
<name>A0ABQ3NXG2_STRVG</name>
<keyword evidence="2" id="KW-1185">Reference proteome</keyword>
<comment type="caution">
    <text evidence="1">The sequence shown here is derived from an EMBL/GenBank/DDBJ whole genome shotgun (WGS) entry which is preliminary data.</text>
</comment>
<dbReference type="EMBL" id="BNDV01000017">
    <property type="protein sequence ID" value="GHI17455.1"/>
    <property type="molecule type" value="Genomic_DNA"/>
</dbReference>
<protein>
    <submittedName>
        <fullName evidence="1">Uncharacterized protein</fullName>
    </submittedName>
</protein>
<proteinExistence type="predicted"/>
<evidence type="ECO:0000313" key="1">
    <source>
        <dbReference type="EMBL" id="GHI17455.1"/>
    </source>
</evidence>
<dbReference type="Proteomes" id="UP000660554">
    <property type="component" value="Unassembled WGS sequence"/>
</dbReference>
<dbReference type="RefSeq" id="WP_030658483.1">
    <property type="nucleotide sequence ID" value="NZ_BMRU01000029.1"/>
</dbReference>
<organism evidence="1 2">
    <name type="scientific">Streptomyces virginiae</name>
    <name type="common">Streptomyces cinnamonensis</name>
    <dbReference type="NCBI Taxonomy" id="1961"/>
    <lineage>
        <taxon>Bacteria</taxon>
        <taxon>Bacillati</taxon>
        <taxon>Actinomycetota</taxon>
        <taxon>Actinomycetes</taxon>
        <taxon>Kitasatosporales</taxon>
        <taxon>Streptomycetaceae</taxon>
        <taxon>Streptomyces</taxon>
    </lineage>
</organism>
<evidence type="ECO:0000313" key="2">
    <source>
        <dbReference type="Proteomes" id="UP000660554"/>
    </source>
</evidence>